<dbReference type="AlphaFoldDB" id="E4XEL0"/>
<evidence type="ECO:0000313" key="5">
    <source>
        <dbReference type="Proteomes" id="UP000001307"/>
    </source>
</evidence>
<gene>
    <name evidence="4" type="ORF">GSOID_T00008649001</name>
</gene>
<organism evidence="4">
    <name type="scientific">Oikopleura dioica</name>
    <name type="common">Tunicate</name>
    <dbReference type="NCBI Taxonomy" id="34765"/>
    <lineage>
        <taxon>Eukaryota</taxon>
        <taxon>Metazoa</taxon>
        <taxon>Chordata</taxon>
        <taxon>Tunicata</taxon>
        <taxon>Appendicularia</taxon>
        <taxon>Copelata</taxon>
        <taxon>Oikopleuridae</taxon>
        <taxon>Oikopleura</taxon>
    </lineage>
</organism>
<dbReference type="InterPro" id="IPR029028">
    <property type="entry name" value="Alpha/beta_knot_MTases"/>
</dbReference>
<reference evidence="4" key="1">
    <citation type="journal article" date="2010" name="Science">
        <title>Plasticity of animal genome architecture unmasked by rapid evolution of a pelagic tunicate.</title>
        <authorList>
            <person name="Denoeud F."/>
            <person name="Henriet S."/>
            <person name="Mungpakdee S."/>
            <person name="Aury J.M."/>
            <person name="Da Silva C."/>
            <person name="Brinkmann H."/>
            <person name="Mikhaleva J."/>
            <person name="Olsen L.C."/>
            <person name="Jubin C."/>
            <person name="Canestro C."/>
            <person name="Bouquet J.M."/>
            <person name="Danks G."/>
            <person name="Poulain J."/>
            <person name="Campsteijn C."/>
            <person name="Adamski M."/>
            <person name="Cross I."/>
            <person name="Yadetie F."/>
            <person name="Muffato M."/>
            <person name="Louis A."/>
            <person name="Butcher S."/>
            <person name="Tsagkogeorga G."/>
            <person name="Konrad A."/>
            <person name="Singh S."/>
            <person name="Jensen M.F."/>
            <person name="Cong E.H."/>
            <person name="Eikeseth-Otteraa H."/>
            <person name="Noel B."/>
            <person name="Anthouard V."/>
            <person name="Porcel B.M."/>
            <person name="Kachouri-Lafond R."/>
            <person name="Nishino A."/>
            <person name="Ugolini M."/>
            <person name="Chourrout P."/>
            <person name="Nishida H."/>
            <person name="Aasland R."/>
            <person name="Huzurbazar S."/>
            <person name="Westhof E."/>
            <person name="Delsuc F."/>
            <person name="Lehrach H."/>
            <person name="Reinhardt R."/>
            <person name="Weissenbach J."/>
            <person name="Roy S.W."/>
            <person name="Artiguenave F."/>
            <person name="Postlethwait J.H."/>
            <person name="Manak J.R."/>
            <person name="Thompson E.M."/>
            <person name="Jaillon O."/>
            <person name="Du Pasquier L."/>
            <person name="Boudinot P."/>
            <person name="Liberles D.A."/>
            <person name="Volff J.N."/>
            <person name="Philippe H."/>
            <person name="Lenhard B."/>
            <person name="Roest Crollius H."/>
            <person name="Wincker P."/>
            <person name="Chourrout D."/>
        </authorList>
    </citation>
    <scope>NUCLEOTIDE SEQUENCE [LARGE SCALE GENOMIC DNA]</scope>
</reference>
<dbReference type="Pfam" id="PF00588">
    <property type="entry name" value="SpoU_methylase"/>
    <property type="match status" value="1"/>
</dbReference>
<dbReference type="InterPro" id="IPR029026">
    <property type="entry name" value="tRNA_m1G_MTases_N"/>
</dbReference>
<proteinExistence type="predicted"/>
<dbReference type="GO" id="GO:0006396">
    <property type="term" value="P:RNA processing"/>
    <property type="evidence" value="ECO:0007669"/>
    <property type="project" value="InterPro"/>
</dbReference>
<evidence type="ECO:0000256" key="2">
    <source>
        <dbReference type="ARBA" id="ARBA00022679"/>
    </source>
</evidence>
<keyword evidence="5" id="KW-1185">Reference proteome</keyword>
<dbReference type="InParanoid" id="E4XEL0"/>
<dbReference type="SUPFAM" id="SSF75217">
    <property type="entry name" value="alpha/beta knot"/>
    <property type="match status" value="1"/>
</dbReference>
<feature type="domain" description="tRNA/rRNA methyltransferase SpoU type" evidence="3">
    <location>
        <begin position="183"/>
        <end position="307"/>
    </location>
</feature>
<dbReference type="Proteomes" id="UP000001307">
    <property type="component" value="Unassembled WGS sequence"/>
</dbReference>
<dbReference type="GO" id="GO:0032259">
    <property type="term" value="P:methylation"/>
    <property type="evidence" value="ECO:0007669"/>
    <property type="project" value="UniProtKB-KW"/>
</dbReference>
<keyword evidence="2" id="KW-0808">Transferase</keyword>
<dbReference type="Gene3D" id="3.40.1280.10">
    <property type="match status" value="1"/>
</dbReference>
<evidence type="ECO:0000256" key="1">
    <source>
        <dbReference type="ARBA" id="ARBA00022603"/>
    </source>
</evidence>
<dbReference type="EMBL" id="FN653042">
    <property type="protein sequence ID" value="CBY19505.1"/>
    <property type="molecule type" value="Genomic_DNA"/>
</dbReference>
<sequence>MIRSNLLIRPLIASRFASRSIPNDPLYDNLPELVSDDHELQNKSVQLAEIKKQIRDFQKIEEMIKGKNSYFRAEADQIDSILKIEHIAASNDLELDIVQKIICKSPELEEKYAFTDAVVQYPFHSGEARRFSKAKNKRFANFHKAIYDEKIVAICKRPSFKTMKDFTSSINSKFNFTKPLGNIRVLVENMKHSQNIVSVINSCNHFGVNSVHLTANSTDCFSPDILAETNCGFLSLPIEENCKVDEEDWFCGDFTPFFVLMEKSADAFEDEEIVAISHFGIDWSYPNIVLVFGQESSGISKTFYEKIRDHKPVVGVIETSLDLPLSLSSSVAITVSEAFRQNSTFE</sequence>
<accession>E4XEL0</accession>
<dbReference type="GO" id="GO:0003723">
    <property type="term" value="F:RNA binding"/>
    <property type="evidence" value="ECO:0007669"/>
    <property type="project" value="InterPro"/>
</dbReference>
<protein>
    <recommendedName>
        <fullName evidence="3">tRNA/rRNA methyltransferase SpoU type domain-containing protein</fullName>
    </recommendedName>
</protein>
<name>E4XEL0_OIKDI</name>
<dbReference type="InterPro" id="IPR001537">
    <property type="entry name" value="SpoU_MeTrfase"/>
</dbReference>
<keyword evidence="1" id="KW-0489">Methyltransferase</keyword>
<evidence type="ECO:0000313" key="4">
    <source>
        <dbReference type="EMBL" id="CBY19505.1"/>
    </source>
</evidence>
<evidence type="ECO:0000259" key="3">
    <source>
        <dbReference type="Pfam" id="PF00588"/>
    </source>
</evidence>
<dbReference type="GO" id="GO:0008173">
    <property type="term" value="F:RNA methyltransferase activity"/>
    <property type="evidence" value="ECO:0007669"/>
    <property type="project" value="InterPro"/>
</dbReference>